<dbReference type="Proteomes" id="UP000706039">
    <property type="component" value="Unassembled WGS sequence"/>
</dbReference>
<reference evidence="6 7" key="1">
    <citation type="submission" date="2021-08" db="EMBL/GenBank/DDBJ databases">
        <authorList>
            <person name="Tuo L."/>
        </authorList>
    </citation>
    <scope>NUCLEOTIDE SEQUENCE [LARGE SCALE GENOMIC DNA]</scope>
    <source>
        <strain evidence="6 7">JCM 31229</strain>
    </source>
</reference>
<evidence type="ECO:0000313" key="7">
    <source>
        <dbReference type="Proteomes" id="UP000706039"/>
    </source>
</evidence>
<organism evidence="6 7">
    <name type="scientific">Sphingomonas colocasiae</name>
    <dbReference type="NCBI Taxonomy" id="1848973"/>
    <lineage>
        <taxon>Bacteria</taxon>
        <taxon>Pseudomonadati</taxon>
        <taxon>Pseudomonadota</taxon>
        <taxon>Alphaproteobacteria</taxon>
        <taxon>Sphingomonadales</taxon>
        <taxon>Sphingomonadaceae</taxon>
        <taxon>Sphingomonas</taxon>
    </lineage>
</organism>
<evidence type="ECO:0000256" key="4">
    <source>
        <dbReference type="PROSITE-ProRule" id="PRU00335"/>
    </source>
</evidence>
<protein>
    <submittedName>
        <fullName evidence="6">TetR/AcrR family transcriptional regulator</fullName>
    </submittedName>
</protein>
<dbReference type="Pfam" id="PF00440">
    <property type="entry name" value="TetR_N"/>
    <property type="match status" value="1"/>
</dbReference>
<accession>A0ABS7PX54</accession>
<dbReference type="SUPFAM" id="SSF48498">
    <property type="entry name" value="Tetracyclin repressor-like, C-terminal domain"/>
    <property type="match status" value="1"/>
</dbReference>
<keyword evidence="7" id="KW-1185">Reference proteome</keyword>
<sequence>MPKRSQEYMDRQRLRFCEAAMACFRRKGVVATNLADICEETGLSMGALYKHFASRDELLEAILLLRLERRNAMLHGESWPELRAAILRLRDDHDSNPFWREFLAMADLHEGMRELRLYEGGVILAQIEQQLRRYAEAGEIALPFPPRQSAQLVSVIFDGSLIEMRSSTRLRVSLDELAAYLDHAVGAQPGFRSAG</sequence>
<gene>
    <name evidence="6" type="ORF">K7G82_21665</name>
</gene>
<dbReference type="RefSeq" id="WP_222992039.1">
    <property type="nucleotide sequence ID" value="NZ_JAINVV010000011.1"/>
</dbReference>
<evidence type="ECO:0000256" key="1">
    <source>
        <dbReference type="ARBA" id="ARBA00023015"/>
    </source>
</evidence>
<evidence type="ECO:0000256" key="3">
    <source>
        <dbReference type="ARBA" id="ARBA00023163"/>
    </source>
</evidence>
<name>A0ABS7PX54_9SPHN</name>
<dbReference type="PANTHER" id="PTHR30055:SF234">
    <property type="entry name" value="HTH-TYPE TRANSCRIPTIONAL REGULATOR BETI"/>
    <property type="match status" value="1"/>
</dbReference>
<comment type="caution">
    <text evidence="6">The sequence shown here is derived from an EMBL/GenBank/DDBJ whole genome shotgun (WGS) entry which is preliminary data.</text>
</comment>
<dbReference type="InterPro" id="IPR009057">
    <property type="entry name" value="Homeodomain-like_sf"/>
</dbReference>
<dbReference type="InterPro" id="IPR036271">
    <property type="entry name" value="Tet_transcr_reg_TetR-rel_C_sf"/>
</dbReference>
<evidence type="ECO:0000313" key="6">
    <source>
        <dbReference type="EMBL" id="MBY8824927.1"/>
    </source>
</evidence>
<dbReference type="Gene3D" id="1.10.357.10">
    <property type="entry name" value="Tetracycline Repressor, domain 2"/>
    <property type="match status" value="1"/>
</dbReference>
<keyword evidence="3" id="KW-0804">Transcription</keyword>
<feature type="DNA-binding region" description="H-T-H motif" evidence="4">
    <location>
        <begin position="33"/>
        <end position="52"/>
    </location>
</feature>
<keyword evidence="2 4" id="KW-0238">DNA-binding</keyword>
<feature type="domain" description="HTH tetR-type" evidence="5">
    <location>
        <begin position="10"/>
        <end position="70"/>
    </location>
</feature>
<dbReference type="InterPro" id="IPR050109">
    <property type="entry name" value="HTH-type_TetR-like_transc_reg"/>
</dbReference>
<proteinExistence type="predicted"/>
<dbReference type="SUPFAM" id="SSF46689">
    <property type="entry name" value="Homeodomain-like"/>
    <property type="match status" value="1"/>
</dbReference>
<dbReference type="EMBL" id="JAINVV010000011">
    <property type="protein sequence ID" value="MBY8824927.1"/>
    <property type="molecule type" value="Genomic_DNA"/>
</dbReference>
<evidence type="ECO:0000259" key="5">
    <source>
        <dbReference type="PROSITE" id="PS50977"/>
    </source>
</evidence>
<keyword evidence="1" id="KW-0805">Transcription regulation</keyword>
<dbReference type="InterPro" id="IPR001647">
    <property type="entry name" value="HTH_TetR"/>
</dbReference>
<dbReference type="PRINTS" id="PR00455">
    <property type="entry name" value="HTHTETR"/>
</dbReference>
<dbReference type="PANTHER" id="PTHR30055">
    <property type="entry name" value="HTH-TYPE TRANSCRIPTIONAL REGULATOR RUTR"/>
    <property type="match status" value="1"/>
</dbReference>
<dbReference type="PROSITE" id="PS50977">
    <property type="entry name" value="HTH_TETR_2"/>
    <property type="match status" value="1"/>
</dbReference>
<evidence type="ECO:0000256" key="2">
    <source>
        <dbReference type="ARBA" id="ARBA00023125"/>
    </source>
</evidence>